<dbReference type="GO" id="GO:0005762">
    <property type="term" value="C:mitochondrial large ribosomal subunit"/>
    <property type="evidence" value="ECO:0007669"/>
    <property type="project" value="TreeGrafter"/>
</dbReference>
<name>A0A420YGP7_9PEZI</name>
<dbReference type="NCBIfam" id="TIGR01071">
    <property type="entry name" value="rplO_bact"/>
    <property type="match status" value="1"/>
</dbReference>
<sequence length="300" mass="32919">MPPRLPILPAVRCCRAALETQSASSPLVSLFAALSVQTRSASILANLAENKGAHHKRIRVGRGPSSGYGKTSGRGHKGQKQHGKVAARWQGGQTPLIISHGRKGFVNLRAPEMSIVNLDRLQAWIDAGRIDPTKKITPRELIKSGIIGGSIKDGIKLLARGDSTLRTPVDIIVSRASGSAIEAVERLGGKIVTRYFTKESMRRLLVGKSVITDQPLPVGPEHVESVLEKARNGPFYYRLPDPTSREDIEYYRDPAHRGYLSPSLKPGESPSLYFKVPGETKKAFTSKAKQQEQEEEDRLF</sequence>
<dbReference type="PANTHER" id="PTHR12934">
    <property type="entry name" value="50S RIBOSOMAL PROTEIN L15"/>
    <property type="match status" value="1"/>
</dbReference>
<dbReference type="GO" id="GO:0003735">
    <property type="term" value="F:structural constituent of ribosome"/>
    <property type="evidence" value="ECO:0007669"/>
    <property type="project" value="InterPro"/>
</dbReference>
<organism evidence="6 7">
    <name type="scientific">Coniochaeta pulveracea</name>
    <dbReference type="NCBI Taxonomy" id="177199"/>
    <lineage>
        <taxon>Eukaryota</taxon>
        <taxon>Fungi</taxon>
        <taxon>Dikarya</taxon>
        <taxon>Ascomycota</taxon>
        <taxon>Pezizomycotina</taxon>
        <taxon>Sordariomycetes</taxon>
        <taxon>Sordariomycetidae</taxon>
        <taxon>Coniochaetales</taxon>
        <taxon>Coniochaetaceae</taxon>
        <taxon>Coniochaeta</taxon>
    </lineage>
</organism>
<evidence type="ECO:0000256" key="3">
    <source>
        <dbReference type="ARBA" id="ARBA00023274"/>
    </source>
</evidence>
<evidence type="ECO:0000259" key="5">
    <source>
        <dbReference type="Pfam" id="PF00828"/>
    </source>
</evidence>
<dbReference type="Pfam" id="PF00828">
    <property type="entry name" value="Ribosomal_L27A"/>
    <property type="match status" value="1"/>
</dbReference>
<dbReference type="InterPro" id="IPR030878">
    <property type="entry name" value="Ribosomal_uL15"/>
</dbReference>
<dbReference type="SUPFAM" id="SSF52080">
    <property type="entry name" value="Ribosomal proteins L15p and L18e"/>
    <property type="match status" value="1"/>
</dbReference>
<keyword evidence="3" id="KW-0687">Ribonucleoprotein</keyword>
<evidence type="ECO:0000313" key="6">
    <source>
        <dbReference type="EMBL" id="RKU47025.1"/>
    </source>
</evidence>
<dbReference type="HAMAP" id="MF_01341">
    <property type="entry name" value="Ribosomal_uL15"/>
    <property type="match status" value="1"/>
</dbReference>
<protein>
    <submittedName>
        <fullName evidence="6">YmL10</fullName>
    </submittedName>
</protein>
<feature type="compositionally biased region" description="Basic residues" evidence="4">
    <location>
        <begin position="73"/>
        <end position="85"/>
    </location>
</feature>
<keyword evidence="7" id="KW-1185">Reference proteome</keyword>
<evidence type="ECO:0000256" key="2">
    <source>
        <dbReference type="ARBA" id="ARBA00022980"/>
    </source>
</evidence>
<dbReference type="PANTHER" id="PTHR12934:SF11">
    <property type="entry name" value="LARGE RIBOSOMAL SUBUNIT PROTEIN UL15M"/>
    <property type="match status" value="1"/>
</dbReference>
<dbReference type="InterPro" id="IPR005749">
    <property type="entry name" value="Ribosomal_uL15_bac-type"/>
</dbReference>
<dbReference type="STRING" id="177199.A0A420YGP7"/>
<comment type="caution">
    <text evidence="6">The sequence shown here is derived from an EMBL/GenBank/DDBJ whole genome shotgun (WGS) entry which is preliminary data.</text>
</comment>
<proteinExistence type="inferred from homology"/>
<comment type="similarity">
    <text evidence="1">Belongs to the universal ribosomal protein uL15 family.</text>
</comment>
<accession>A0A420YGP7</accession>
<keyword evidence="2" id="KW-0689">Ribosomal protein</keyword>
<dbReference type="GO" id="GO:0006412">
    <property type="term" value="P:translation"/>
    <property type="evidence" value="ECO:0007669"/>
    <property type="project" value="InterPro"/>
</dbReference>
<dbReference type="InterPro" id="IPR036227">
    <property type="entry name" value="Ribosomal_uL15/eL18_sf"/>
</dbReference>
<reference evidence="6 7" key="1">
    <citation type="submission" date="2018-08" db="EMBL/GenBank/DDBJ databases">
        <title>Draft genome of the lignicolous fungus Coniochaeta pulveracea.</title>
        <authorList>
            <person name="Borstlap C.J."/>
            <person name="De Witt R.N."/>
            <person name="Botha A."/>
            <person name="Volschenk H."/>
        </authorList>
    </citation>
    <scope>NUCLEOTIDE SEQUENCE [LARGE SCALE GENOMIC DNA]</scope>
    <source>
        <strain evidence="6 7">CAB683</strain>
    </source>
</reference>
<gene>
    <name evidence="6" type="primary">MRPL10</name>
    <name evidence="6" type="ORF">DL546_008387</name>
</gene>
<dbReference type="Proteomes" id="UP000275385">
    <property type="component" value="Unassembled WGS sequence"/>
</dbReference>
<feature type="region of interest" description="Disordered" evidence="4">
    <location>
        <begin position="54"/>
        <end position="86"/>
    </location>
</feature>
<feature type="domain" description="Large ribosomal subunit protein uL15/eL18" evidence="5">
    <location>
        <begin position="115"/>
        <end position="192"/>
    </location>
</feature>
<dbReference type="EMBL" id="QVQW01000011">
    <property type="protein sequence ID" value="RKU47025.1"/>
    <property type="molecule type" value="Genomic_DNA"/>
</dbReference>
<dbReference type="Gene3D" id="3.100.10.10">
    <property type="match status" value="1"/>
</dbReference>
<evidence type="ECO:0000256" key="1">
    <source>
        <dbReference type="ARBA" id="ARBA00007320"/>
    </source>
</evidence>
<dbReference type="AlphaFoldDB" id="A0A420YGP7"/>
<dbReference type="InterPro" id="IPR021131">
    <property type="entry name" value="Ribosomal_uL15/eL18"/>
</dbReference>
<evidence type="ECO:0000313" key="7">
    <source>
        <dbReference type="Proteomes" id="UP000275385"/>
    </source>
</evidence>
<evidence type="ECO:0000256" key="4">
    <source>
        <dbReference type="SAM" id="MobiDB-lite"/>
    </source>
</evidence>
<dbReference type="OrthoDB" id="361383at2759"/>